<dbReference type="Gene3D" id="3.40.33.10">
    <property type="entry name" value="CAP"/>
    <property type="match status" value="1"/>
</dbReference>
<feature type="domain" description="SCP" evidence="1">
    <location>
        <begin position="257"/>
        <end position="411"/>
    </location>
</feature>
<dbReference type="AlphaFoldDB" id="A0A0N4U549"/>
<gene>
    <name evidence="2" type="ORF">DME_LOCUS6313</name>
</gene>
<name>A0A0N4U549_DRAME</name>
<dbReference type="InterPro" id="IPR001283">
    <property type="entry name" value="CRISP-related"/>
</dbReference>
<dbReference type="STRING" id="318479.A0A0N4U549"/>
<dbReference type="InterPro" id="IPR034113">
    <property type="entry name" value="SCP_GAPR1-like"/>
</dbReference>
<dbReference type="OrthoDB" id="337038at2759"/>
<dbReference type="Proteomes" id="UP000274756">
    <property type="component" value="Unassembled WGS sequence"/>
</dbReference>
<dbReference type="GO" id="GO:0005576">
    <property type="term" value="C:extracellular region"/>
    <property type="evidence" value="ECO:0007669"/>
    <property type="project" value="InterPro"/>
</dbReference>
<dbReference type="EMBL" id="UYYG01001155">
    <property type="protein sequence ID" value="VDN56340.1"/>
    <property type="molecule type" value="Genomic_DNA"/>
</dbReference>
<protein>
    <submittedName>
        <fullName evidence="5">SCP domain-containing protein</fullName>
    </submittedName>
</protein>
<proteinExistence type="predicted"/>
<dbReference type="InterPro" id="IPR014044">
    <property type="entry name" value="CAP_dom"/>
</dbReference>
<dbReference type="SMART" id="SM00198">
    <property type="entry name" value="SCP"/>
    <property type="match status" value="1"/>
</dbReference>
<dbReference type="Pfam" id="PF00188">
    <property type="entry name" value="CAP"/>
    <property type="match status" value="1"/>
</dbReference>
<dbReference type="CDD" id="cd05382">
    <property type="entry name" value="CAP_GAPR1-like"/>
    <property type="match status" value="1"/>
</dbReference>
<reference evidence="2 4" key="2">
    <citation type="submission" date="2018-11" db="EMBL/GenBank/DDBJ databases">
        <authorList>
            <consortium name="Pathogen Informatics"/>
        </authorList>
    </citation>
    <scope>NUCLEOTIDE SEQUENCE [LARGE SCALE GENOMIC DNA]</scope>
</reference>
<dbReference type="Proteomes" id="UP000038040">
    <property type="component" value="Unplaced"/>
</dbReference>
<dbReference type="PROSITE" id="PS01009">
    <property type="entry name" value="CRISP_1"/>
    <property type="match status" value="1"/>
</dbReference>
<evidence type="ECO:0000313" key="5">
    <source>
        <dbReference type="WBParaSite" id="DME_0000195301-mRNA-1"/>
    </source>
</evidence>
<keyword evidence="4" id="KW-1185">Reference proteome</keyword>
<evidence type="ECO:0000313" key="3">
    <source>
        <dbReference type="Proteomes" id="UP000038040"/>
    </source>
</evidence>
<evidence type="ECO:0000313" key="2">
    <source>
        <dbReference type="EMBL" id="VDN56340.1"/>
    </source>
</evidence>
<dbReference type="SUPFAM" id="SSF55797">
    <property type="entry name" value="PR-1-like"/>
    <property type="match status" value="1"/>
</dbReference>
<dbReference type="InterPro" id="IPR035940">
    <property type="entry name" value="CAP_sf"/>
</dbReference>
<dbReference type="PRINTS" id="PR00837">
    <property type="entry name" value="V5TPXLIKE"/>
</dbReference>
<dbReference type="PANTHER" id="PTHR10334">
    <property type="entry name" value="CYSTEINE-RICH SECRETORY PROTEIN-RELATED"/>
    <property type="match status" value="1"/>
</dbReference>
<organism evidence="3 5">
    <name type="scientific">Dracunculus medinensis</name>
    <name type="common">Guinea worm</name>
    <dbReference type="NCBI Taxonomy" id="318479"/>
    <lineage>
        <taxon>Eukaryota</taxon>
        <taxon>Metazoa</taxon>
        <taxon>Ecdysozoa</taxon>
        <taxon>Nematoda</taxon>
        <taxon>Chromadorea</taxon>
        <taxon>Rhabditida</taxon>
        <taxon>Spirurina</taxon>
        <taxon>Dracunculoidea</taxon>
        <taxon>Dracunculidae</taxon>
        <taxon>Dracunculus</taxon>
    </lineage>
</organism>
<accession>A0A0N4U549</accession>
<dbReference type="WBParaSite" id="DME_0000195301-mRNA-1">
    <property type="protein sequence ID" value="DME_0000195301-mRNA-1"/>
    <property type="gene ID" value="DME_0000195301"/>
</dbReference>
<evidence type="ECO:0000313" key="4">
    <source>
        <dbReference type="Proteomes" id="UP000274756"/>
    </source>
</evidence>
<sequence>MLKTEIIVQKYKALRYSEIDRIEDIKPDILIRAYLDIFPILVDEMSVKTDKKCSLTQYHFRFCACESETENPESSRFCECSEILYGKPLKKSIPHALYPAKCMYSPYLTMCLTANISSSNKQRILYANVGVESINLTNPPYQIIPNSRYKTTVILQCSTDEKSTKYFPCGTGNLELTYIVLSKYSPKTRQNLSTFEKMLKSFTNARTLYKKIPYQILKTPPQSLSINIIPNSMEMISKIMFERSQFYRIKPEQFRIDFFKKALLRNHNVYRRKHGAKVLQISDEVSRSAELWANYLANSVSCLKHDPAKTYGENLFYYASNFLPDEESMALLIMQSFYIEAKGYNYKTHERLDYHKTGHFTQLIWKSSKFLGIGVALKRWDAKYFNECQPRTEANLMYLVLKYDPPGNIQTLEYYQRNISPPQS</sequence>
<evidence type="ECO:0000259" key="1">
    <source>
        <dbReference type="SMART" id="SM00198"/>
    </source>
</evidence>
<reference evidence="5" key="1">
    <citation type="submission" date="2017-02" db="UniProtKB">
        <authorList>
            <consortium name="WormBaseParasite"/>
        </authorList>
    </citation>
    <scope>IDENTIFICATION</scope>
</reference>
<dbReference type="InterPro" id="IPR018244">
    <property type="entry name" value="Allrgn_V5/Tpx1_CS"/>
</dbReference>